<dbReference type="PANTHER" id="PTHR30137:SF6">
    <property type="entry name" value="LUCIFERASE-LIKE MONOOXYGENASE"/>
    <property type="match status" value="1"/>
</dbReference>
<dbReference type="EMBL" id="BAABLX010000024">
    <property type="protein sequence ID" value="GAA4945728.1"/>
    <property type="molecule type" value="Genomic_DNA"/>
</dbReference>
<name>A0AAV3U3L6_9ALTE</name>
<reference evidence="3" key="1">
    <citation type="journal article" date="2019" name="Int. J. Syst. Evol. Microbiol.">
        <title>The Global Catalogue of Microorganisms (GCM) 10K type strain sequencing project: providing services to taxonomists for standard genome sequencing and annotation.</title>
        <authorList>
            <consortium name="The Broad Institute Genomics Platform"/>
            <consortium name="The Broad Institute Genome Sequencing Center for Infectious Disease"/>
            <person name="Wu L."/>
            <person name="Ma J."/>
        </authorList>
    </citation>
    <scope>NUCLEOTIDE SEQUENCE [LARGE SCALE GENOMIC DNA]</scope>
    <source>
        <strain evidence="3">JCM 19134</strain>
    </source>
</reference>
<dbReference type="Proteomes" id="UP001409585">
    <property type="component" value="Unassembled WGS sequence"/>
</dbReference>
<evidence type="ECO:0000313" key="3">
    <source>
        <dbReference type="Proteomes" id="UP001409585"/>
    </source>
</evidence>
<dbReference type="GO" id="GO:0016705">
    <property type="term" value="F:oxidoreductase activity, acting on paired donors, with incorporation or reduction of molecular oxygen"/>
    <property type="evidence" value="ECO:0007669"/>
    <property type="project" value="InterPro"/>
</dbReference>
<organism evidence="2 3">
    <name type="scientific">Halioxenophilus aromaticivorans</name>
    <dbReference type="NCBI Taxonomy" id="1306992"/>
    <lineage>
        <taxon>Bacteria</taxon>
        <taxon>Pseudomonadati</taxon>
        <taxon>Pseudomonadota</taxon>
        <taxon>Gammaproteobacteria</taxon>
        <taxon>Alteromonadales</taxon>
        <taxon>Alteromonadaceae</taxon>
        <taxon>Halioxenophilus</taxon>
    </lineage>
</organism>
<dbReference type="RefSeq" id="WP_345422817.1">
    <property type="nucleotide sequence ID" value="NZ_AP031496.1"/>
</dbReference>
<gene>
    <name evidence="2" type="ORF">GCM10025791_26170</name>
</gene>
<dbReference type="InterPro" id="IPR050766">
    <property type="entry name" value="Bact_Lucif_Oxidored"/>
</dbReference>
<keyword evidence="3" id="KW-1185">Reference proteome</keyword>
<dbReference type="SUPFAM" id="SSF51679">
    <property type="entry name" value="Bacterial luciferase-like"/>
    <property type="match status" value="1"/>
</dbReference>
<dbReference type="PANTHER" id="PTHR30137">
    <property type="entry name" value="LUCIFERASE-LIKE MONOOXYGENASE"/>
    <property type="match status" value="1"/>
</dbReference>
<dbReference type="InterPro" id="IPR011251">
    <property type="entry name" value="Luciferase-like_dom"/>
</dbReference>
<protein>
    <recommendedName>
        <fullName evidence="1">Luciferase-like domain-containing protein</fullName>
    </recommendedName>
</protein>
<evidence type="ECO:0000259" key="1">
    <source>
        <dbReference type="Pfam" id="PF00296"/>
    </source>
</evidence>
<dbReference type="GO" id="GO:0005829">
    <property type="term" value="C:cytosol"/>
    <property type="evidence" value="ECO:0007669"/>
    <property type="project" value="TreeGrafter"/>
</dbReference>
<evidence type="ECO:0000313" key="2">
    <source>
        <dbReference type="EMBL" id="GAA4945728.1"/>
    </source>
</evidence>
<feature type="domain" description="Luciferase-like" evidence="1">
    <location>
        <begin position="17"/>
        <end position="293"/>
    </location>
</feature>
<dbReference type="AlphaFoldDB" id="A0AAV3U3L6"/>
<comment type="caution">
    <text evidence="2">The sequence shown here is derived from an EMBL/GenBank/DDBJ whole genome shotgun (WGS) entry which is preliminary data.</text>
</comment>
<dbReference type="InterPro" id="IPR036661">
    <property type="entry name" value="Luciferase-like_sf"/>
</dbReference>
<dbReference type="Pfam" id="PF00296">
    <property type="entry name" value="Bac_luciferase"/>
    <property type="match status" value="1"/>
</dbReference>
<dbReference type="Gene3D" id="3.20.20.30">
    <property type="entry name" value="Luciferase-like domain"/>
    <property type="match status" value="1"/>
</dbReference>
<accession>A0AAV3U3L6</accession>
<sequence>MLSMRFDLRLPNMNAAQIADQYHAALDMAQWADGKPGFTIGLTEHHAAEDGYMSSPLVVATAMAARTSNVKFLIGCALLPMYDPVRLAEEIIALDYISRGRVTYVLGIGYRPEEYALYGLDFNERGRIADQKVEQLLCELDKAQRASEPLRVTPAPFTSPRPPIMWGGASKPAARRAGRLGLGFFAQTDNPELGKIYRESSLAAGHQPGPLVLPSADRPSIVFVDPDPDSAWQELGQYLLQDARSYAEWNRNTKHQTVSLSQAQTVESLREERAAHQILTPAEAVGQINLWGSLSLHPLCGGCPPKIAWSYLTNIEQYLLPLL</sequence>
<proteinExistence type="predicted"/>